<evidence type="ECO:0000313" key="2">
    <source>
        <dbReference type="EMBL" id="RFA39580.1"/>
    </source>
</evidence>
<evidence type="ECO:0000256" key="1">
    <source>
        <dbReference type="SAM" id="Phobius"/>
    </source>
</evidence>
<feature type="transmembrane region" description="Helical" evidence="1">
    <location>
        <begin position="12"/>
        <end position="32"/>
    </location>
</feature>
<feature type="transmembrane region" description="Helical" evidence="1">
    <location>
        <begin position="70"/>
        <end position="87"/>
    </location>
</feature>
<comment type="caution">
    <text evidence="2">The sequence shown here is derived from an EMBL/GenBank/DDBJ whole genome shotgun (WGS) entry which is preliminary data.</text>
</comment>
<evidence type="ECO:0000313" key="3">
    <source>
        <dbReference type="Proteomes" id="UP000256763"/>
    </source>
</evidence>
<dbReference type="PANTHER" id="PTHR39594">
    <property type="entry name" value="PROTEIN YCHQ"/>
    <property type="match status" value="1"/>
</dbReference>
<reference evidence="3" key="1">
    <citation type="submission" date="2017-05" db="EMBL/GenBank/DDBJ databases">
        <authorList>
            <person name="Sharma S."/>
            <person name="Sidhu C."/>
            <person name="Pinnaka A.K."/>
        </authorList>
    </citation>
    <scope>NUCLEOTIDE SEQUENCE [LARGE SCALE GENOMIC DNA]</scope>
    <source>
        <strain evidence="3">AK93</strain>
    </source>
</reference>
<dbReference type="GO" id="GO:0005886">
    <property type="term" value="C:plasma membrane"/>
    <property type="evidence" value="ECO:0007669"/>
    <property type="project" value="TreeGrafter"/>
</dbReference>
<keyword evidence="1" id="KW-0812">Transmembrane</keyword>
<dbReference type="InterPro" id="IPR007360">
    <property type="entry name" value="SirB"/>
</dbReference>
<accession>A0A3E0X408</accession>
<gene>
    <name evidence="2" type="ORF">CAL65_02135</name>
</gene>
<dbReference type="Pfam" id="PF04247">
    <property type="entry name" value="SirB"/>
    <property type="match status" value="1"/>
</dbReference>
<proteinExistence type="predicted"/>
<feature type="transmembrane region" description="Helical" evidence="1">
    <location>
        <begin position="44"/>
        <end position="64"/>
    </location>
</feature>
<dbReference type="AlphaFoldDB" id="A0A3E0X408"/>
<keyword evidence="1" id="KW-1133">Transmembrane helix</keyword>
<dbReference type="RefSeq" id="WP_116300451.1">
    <property type="nucleotide sequence ID" value="NZ_NFZV01000001.1"/>
</dbReference>
<keyword evidence="1" id="KW-0472">Membrane</keyword>
<dbReference type="OrthoDB" id="5588650at2"/>
<feature type="transmembrane region" description="Helical" evidence="1">
    <location>
        <begin position="99"/>
        <end position="117"/>
    </location>
</feature>
<dbReference type="PANTHER" id="PTHR39594:SF1">
    <property type="entry name" value="PROTEIN YCHQ"/>
    <property type="match status" value="1"/>
</dbReference>
<organism evidence="2 3">
    <name type="scientific">Alkalilimnicola ehrlichii</name>
    <dbReference type="NCBI Taxonomy" id="351052"/>
    <lineage>
        <taxon>Bacteria</taxon>
        <taxon>Pseudomonadati</taxon>
        <taxon>Pseudomonadota</taxon>
        <taxon>Gammaproteobacteria</taxon>
        <taxon>Chromatiales</taxon>
        <taxon>Ectothiorhodospiraceae</taxon>
        <taxon>Alkalilimnicola</taxon>
    </lineage>
</organism>
<dbReference type="Proteomes" id="UP000256763">
    <property type="component" value="Unassembled WGS sequence"/>
</dbReference>
<keyword evidence="3" id="KW-1185">Reference proteome</keyword>
<sequence>MFEYYGLIKHLHMSTAVLTLAFFIVRGSWMFFSPERLQQRWVKIVPHVIDTVLLLSALSLVAIVSMPHSWLGAKVLGLLVYIGLGMIALKRGKTQKIRIAAFIGALLAFGYILAVAFTKQPWPFG</sequence>
<protein>
    <submittedName>
        <fullName evidence="2">Regulator SirB</fullName>
    </submittedName>
</protein>
<dbReference type="EMBL" id="NFZW01000001">
    <property type="protein sequence ID" value="RFA39580.1"/>
    <property type="molecule type" value="Genomic_DNA"/>
</dbReference>
<dbReference type="PIRSF" id="PIRSF005610">
    <property type="entry name" value="SirB"/>
    <property type="match status" value="1"/>
</dbReference>
<name>A0A3E0X408_9GAMM</name>